<evidence type="ECO:0000256" key="1">
    <source>
        <dbReference type="SAM" id="Coils"/>
    </source>
</evidence>
<dbReference type="Proteomes" id="UP001331761">
    <property type="component" value="Unassembled WGS sequence"/>
</dbReference>
<proteinExistence type="predicted"/>
<keyword evidence="1" id="KW-0175">Coiled coil</keyword>
<organism evidence="2 3">
    <name type="scientific">Trichostrongylus colubriformis</name>
    <name type="common">Black scour worm</name>
    <dbReference type="NCBI Taxonomy" id="6319"/>
    <lineage>
        <taxon>Eukaryota</taxon>
        <taxon>Metazoa</taxon>
        <taxon>Ecdysozoa</taxon>
        <taxon>Nematoda</taxon>
        <taxon>Chromadorea</taxon>
        <taxon>Rhabditida</taxon>
        <taxon>Rhabditina</taxon>
        <taxon>Rhabditomorpha</taxon>
        <taxon>Strongyloidea</taxon>
        <taxon>Trichostrongylidae</taxon>
        <taxon>Trichostrongylus</taxon>
    </lineage>
</organism>
<dbReference type="AlphaFoldDB" id="A0AAN8FWI2"/>
<accession>A0AAN8FWI2</accession>
<gene>
    <name evidence="2" type="ORF">GCK32_013856</name>
</gene>
<evidence type="ECO:0000313" key="3">
    <source>
        <dbReference type="Proteomes" id="UP001331761"/>
    </source>
</evidence>
<dbReference type="EMBL" id="WIXE01005045">
    <property type="protein sequence ID" value="KAK5982497.1"/>
    <property type="molecule type" value="Genomic_DNA"/>
</dbReference>
<comment type="caution">
    <text evidence="2">The sequence shown here is derived from an EMBL/GenBank/DDBJ whole genome shotgun (WGS) entry which is preliminary data.</text>
</comment>
<name>A0AAN8FWI2_TRICO</name>
<evidence type="ECO:0000313" key="2">
    <source>
        <dbReference type="EMBL" id="KAK5982497.1"/>
    </source>
</evidence>
<reference evidence="2 3" key="1">
    <citation type="submission" date="2019-10" db="EMBL/GenBank/DDBJ databases">
        <title>Assembly and Annotation for the nematode Trichostrongylus colubriformis.</title>
        <authorList>
            <person name="Martin J."/>
        </authorList>
    </citation>
    <scope>NUCLEOTIDE SEQUENCE [LARGE SCALE GENOMIC DNA]</scope>
    <source>
        <strain evidence="2">G859</strain>
        <tissue evidence="2">Whole worm</tissue>
    </source>
</reference>
<protein>
    <submittedName>
        <fullName evidence="2">Uncharacterized protein</fullName>
    </submittedName>
</protein>
<feature type="coiled-coil region" evidence="1">
    <location>
        <begin position="1"/>
        <end position="28"/>
    </location>
</feature>
<sequence>MSKITLLLRCLEDEYNSLKEAVDIQKDVTHPNKPPKEDKSQIRIYCEERLCELQTAHEVVSNKFPDIATLPLTKEPFYCSDWLPGPRWFKLKEANWPVESPSSPAIETHAPGVNARLSKLCSPRPFCADKKLFTIALLANPHYWPGGAILTVTSIDSVTVLTPVSLIHELYLFFTIIRALLQTLLTCVRCVFSLARQQGEQ</sequence>
<keyword evidence="3" id="KW-1185">Reference proteome</keyword>